<gene>
    <name evidence="2" type="ORF">ASKIR_1531</name>
    <name evidence="3" type="ORF">CP959_08920</name>
</gene>
<feature type="transmembrane region" description="Helical" evidence="1">
    <location>
        <begin position="6"/>
        <end position="24"/>
    </location>
</feature>
<keyword evidence="1" id="KW-0472">Membrane</keyword>
<sequence length="102" mass="12667">MSKLLFIIQICIILYIIKMYLSILPNKNNLPFKKTKKQYKNFVPDYDYKMFYFHYEIDKEHPKYKDFDFDKFDNLLESKMLLRNILIFLIIIIQLFSYIFID</sequence>
<keyword evidence="1" id="KW-1133">Transmembrane helix</keyword>
<evidence type="ECO:0000313" key="3">
    <source>
        <dbReference type="EMBL" id="RXI25212.1"/>
    </source>
</evidence>
<evidence type="ECO:0000256" key="1">
    <source>
        <dbReference type="SAM" id="Phobius"/>
    </source>
</evidence>
<dbReference type="GeneID" id="61751274"/>
<dbReference type="AlphaFoldDB" id="A0AAD0SNB0"/>
<evidence type="ECO:0000313" key="5">
    <source>
        <dbReference type="Proteomes" id="UP000290580"/>
    </source>
</evidence>
<evidence type="ECO:0000313" key="2">
    <source>
        <dbReference type="EMBL" id="AXX85322.1"/>
    </source>
</evidence>
<dbReference type="EMBL" id="NXIC01000006">
    <property type="protein sequence ID" value="RXI25212.1"/>
    <property type="molecule type" value="Genomic_DNA"/>
</dbReference>
<proteinExistence type="predicted"/>
<evidence type="ECO:0000313" key="4">
    <source>
        <dbReference type="Proteomes" id="UP000262029"/>
    </source>
</evidence>
<organism evidence="2 4">
    <name type="scientific">Aliarcobacter skirrowii CCUG 10374</name>
    <dbReference type="NCBI Taxonomy" id="1032239"/>
    <lineage>
        <taxon>Bacteria</taxon>
        <taxon>Pseudomonadati</taxon>
        <taxon>Campylobacterota</taxon>
        <taxon>Epsilonproteobacteria</taxon>
        <taxon>Campylobacterales</taxon>
        <taxon>Arcobacteraceae</taxon>
        <taxon>Aliarcobacter</taxon>
    </lineage>
</organism>
<reference evidence="3 5" key="1">
    <citation type="submission" date="2017-09" db="EMBL/GenBank/DDBJ databases">
        <title>Genomics of the genus Arcobacter.</title>
        <authorList>
            <person name="Perez-Cataluna A."/>
            <person name="Figueras M.J."/>
            <person name="Salas-Masso N."/>
        </authorList>
    </citation>
    <scope>NUCLEOTIDE SEQUENCE [LARGE SCALE GENOMIC DNA]</scope>
    <source>
        <strain evidence="3 5">LMG 6621</strain>
    </source>
</reference>
<name>A0AAD0SNB0_9BACT</name>
<dbReference type="Proteomes" id="UP000290580">
    <property type="component" value="Unassembled WGS sequence"/>
</dbReference>
<dbReference type="EMBL" id="CP032099">
    <property type="protein sequence ID" value="AXX85322.1"/>
    <property type="molecule type" value="Genomic_DNA"/>
</dbReference>
<dbReference type="Proteomes" id="UP000262029">
    <property type="component" value="Chromosome"/>
</dbReference>
<protein>
    <submittedName>
        <fullName evidence="2">Membrane protein</fullName>
    </submittedName>
</protein>
<accession>A0AAD0SNB0</accession>
<feature type="transmembrane region" description="Helical" evidence="1">
    <location>
        <begin position="81"/>
        <end position="101"/>
    </location>
</feature>
<dbReference type="RefSeq" id="WP_115588180.1">
    <property type="nucleotide sequence ID" value="NZ_CP032099.1"/>
</dbReference>
<keyword evidence="5" id="KW-1185">Reference proteome</keyword>
<reference evidence="2 4" key="2">
    <citation type="submission" date="2018-08" db="EMBL/GenBank/DDBJ databases">
        <title>Complete genome of the Arcobacter skirrowii type strain LMG 6621.</title>
        <authorList>
            <person name="Miller W.G."/>
            <person name="Yee E."/>
            <person name="Bono J.L."/>
        </authorList>
    </citation>
    <scope>NUCLEOTIDE SEQUENCE [LARGE SCALE GENOMIC DNA]</scope>
    <source>
        <strain evidence="2 4">CCUG 10374</strain>
    </source>
</reference>
<keyword evidence="1" id="KW-0812">Transmembrane</keyword>